<gene>
    <name evidence="2" type="ORF">U9M48_019500</name>
</gene>
<name>A0AAQ3TF43_PASNO</name>
<evidence type="ECO:0000313" key="3">
    <source>
        <dbReference type="Proteomes" id="UP001341281"/>
    </source>
</evidence>
<feature type="compositionally biased region" description="Basic residues" evidence="1">
    <location>
        <begin position="9"/>
        <end position="21"/>
    </location>
</feature>
<proteinExistence type="predicted"/>
<evidence type="ECO:0000313" key="2">
    <source>
        <dbReference type="EMBL" id="WVZ70867.1"/>
    </source>
</evidence>
<keyword evidence="3" id="KW-1185">Reference proteome</keyword>
<sequence>MEAPDRTTHGRTRGRRCRARRGTTGGRVCLARKRGLEEEGPAGRPGGLLIRAPRQEQAPHHGHRRQR</sequence>
<reference evidence="2 3" key="1">
    <citation type="submission" date="2024-02" db="EMBL/GenBank/DDBJ databases">
        <title>High-quality chromosome-scale genome assembly of Pensacola bahiagrass (Paspalum notatum Flugge var. saurae).</title>
        <authorList>
            <person name="Vega J.M."/>
            <person name="Podio M."/>
            <person name="Orjuela J."/>
            <person name="Siena L.A."/>
            <person name="Pessino S.C."/>
            <person name="Combes M.C."/>
            <person name="Mariac C."/>
            <person name="Albertini E."/>
            <person name="Pupilli F."/>
            <person name="Ortiz J.P.A."/>
            <person name="Leblanc O."/>
        </authorList>
    </citation>
    <scope>NUCLEOTIDE SEQUENCE [LARGE SCALE GENOMIC DNA]</scope>
    <source>
        <strain evidence="2">R1</strain>
        <tissue evidence="2">Leaf</tissue>
    </source>
</reference>
<dbReference type="EMBL" id="CP144748">
    <property type="protein sequence ID" value="WVZ70867.1"/>
    <property type="molecule type" value="Genomic_DNA"/>
</dbReference>
<dbReference type="AlphaFoldDB" id="A0AAQ3TF43"/>
<protein>
    <submittedName>
        <fullName evidence="2">Uncharacterized protein</fullName>
    </submittedName>
</protein>
<organism evidence="2 3">
    <name type="scientific">Paspalum notatum var. saurae</name>
    <dbReference type="NCBI Taxonomy" id="547442"/>
    <lineage>
        <taxon>Eukaryota</taxon>
        <taxon>Viridiplantae</taxon>
        <taxon>Streptophyta</taxon>
        <taxon>Embryophyta</taxon>
        <taxon>Tracheophyta</taxon>
        <taxon>Spermatophyta</taxon>
        <taxon>Magnoliopsida</taxon>
        <taxon>Liliopsida</taxon>
        <taxon>Poales</taxon>
        <taxon>Poaceae</taxon>
        <taxon>PACMAD clade</taxon>
        <taxon>Panicoideae</taxon>
        <taxon>Andropogonodae</taxon>
        <taxon>Paspaleae</taxon>
        <taxon>Paspalinae</taxon>
        <taxon>Paspalum</taxon>
    </lineage>
</organism>
<feature type="region of interest" description="Disordered" evidence="1">
    <location>
        <begin position="1"/>
        <end position="67"/>
    </location>
</feature>
<evidence type="ECO:0000256" key="1">
    <source>
        <dbReference type="SAM" id="MobiDB-lite"/>
    </source>
</evidence>
<accession>A0AAQ3TF43</accession>
<dbReference type="Proteomes" id="UP001341281">
    <property type="component" value="Chromosome 04"/>
</dbReference>